<gene>
    <name evidence="1" type="ORF">QVD17_07949</name>
</gene>
<name>A0AAD8NX82_TARER</name>
<evidence type="ECO:0000313" key="1">
    <source>
        <dbReference type="EMBL" id="KAK1431490.1"/>
    </source>
</evidence>
<protein>
    <submittedName>
        <fullName evidence="1">Uncharacterized protein</fullName>
    </submittedName>
</protein>
<dbReference type="EMBL" id="JAUHHV010000002">
    <property type="protein sequence ID" value="KAK1431490.1"/>
    <property type="molecule type" value="Genomic_DNA"/>
</dbReference>
<accession>A0AAD8NX82</accession>
<comment type="caution">
    <text evidence="1">The sequence shown here is derived from an EMBL/GenBank/DDBJ whole genome shotgun (WGS) entry which is preliminary data.</text>
</comment>
<proteinExistence type="predicted"/>
<reference evidence="1" key="1">
    <citation type="journal article" date="2023" name="bioRxiv">
        <title>Improved chromosome-level genome assembly for marigold (Tagetes erecta).</title>
        <authorList>
            <person name="Jiang F."/>
            <person name="Yuan L."/>
            <person name="Wang S."/>
            <person name="Wang H."/>
            <person name="Xu D."/>
            <person name="Wang A."/>
            <person name="Fan W."/>
        </authorList>
    </citation>
    <scope>NUCLEOTIDE SEQUENCE</scope>
    <source>
        <strain evidence="1">WSJ</strain>
        <tissue evidence="1">Leaf</tissue>
    </source>
</reference>
<evidence type="ECO:0000313" key="2">
    <source>
        <dbReference type="Proteomes" id="UP001229421"/>
    </source>
</evidence>
<dbReference type="Proteomes" id="UP001229421">
    <property type="component" value="Unassembled WGS sequence"/>
</dbReference>
<keyword evidence="2" id="KW-1185">Reference proteome</keyword>
<organism evidence="1 2">
    <name type="scientific">Tagetes erecta</name>
    <name type="common">African marigold</name>
    <dbReference type="NCBI Taxonomy" id="13708"/>
    <lineage>
        <taxon>Eukaryota</taxon>
        <taxon>Viridiplantae</taxon>
        <taxon>Streptophyta</taxon>
        <taxon>Embryophyta</taxon>
        <taxon>Tracheophyta</taxon>
        <taxon>Spermatophyta</taxon>
        <taxon>Magnoliopsida</taxon>
        <taxon>eudicotyledons</taxon>
        <taxon>Gunneridae</taxon>
        <taxon>Pentapetalae</taxon>
        <taxon>asterids</taxon>
        <taxon>campanulids</taxon>
        <taxon>Asterales</taxon>
        <taxon>Asteraceae</taxon>
        <taxon>Asteroideae</taxon>
        <taxon>Heliantheae alliance</taxon>
        <taxon>Tageteae</taxon>
        <taxon>Tagetes</taxon>
    </lineage>
</organism>
<dbReference type="AlphaFoldDB" id="A0AAD8NX82"/>
<sequence length="89" mass="9836">MVIGITVTTPDGVPITFCDWFVFTTIDCNEFLRIKSISRIMPLVATTGVSNEQTSSLPSTYKKLQAIPILLYSSSLSQTHKQTHQSITS</sequence>